<organism evidence="2 3">
    <name type="scientific">Streptomyces nodosus</name>
    <dbReference type="NCBI Taxonomy" id="40318"/>
    <lineage>
        <taxon>Bacteria</taxon>
        <taxon>Bacillati</taxon>
        <taxon>Actinomycetota</taxon>
        <taxon>Actinomycetes</taxon>
        <taxon>Kitasatosporales</taxon>
        <taxon>Streptomycetaceae</taxon>
        <taxon>Streptomyces</taxon>
    </lineage>
</organism>
<evidence type="ECO:0000256" key="1">
    <source>
        <dbReference type="SAM" id="MobiDB-lite"/>
    </source>
</evidence>
<feature type="region of interest" description="Disordered" evidence="1">
    <location>
        <begin position="531"/>
        <end position="555"/>
    </location>
</feature>
<dbReference type="InterPro" id="IPR052957">
    <property type="entry name" value="Auxin_embryo_med"/>
</dbReference>
<dbReference type="PANTHER" id="PTHR32387:SF0">
    <property type="entry name" value="PROTEIN NO VEIN"/>
    <property type="match status" value="1"/>
</dbReference>
<dbReference type="Pfam" id="PF13020">
    <property type="entry name" value="NOV_C"/>
    <property type="match status" value="1"/>
</dbReference>
<dbReference type="PANTHER" id="PTHR32387">
    <property type="entry name" value="WU:FJ29H11"/>
    <property type="match status" value="1"/>
</dbReference>
<sequence length="1801" mass="197713">MAGVDRAEQLRRFGRSVLEGARSEQVRRLARQVNAVSYTSAREYAGRSLFELLQNGYDAHPRGRCDGRVHVLLDEEEGEWGTLYVANGGAPFTWRNVERVCELAQSSKAVGEGIGNKGVGFRSVLLISEAPEIFSADPDGPSGSELDGYCFRFARRGDVEAFLGDEPNAHEVAAEFPPLQVPLPLGEVPAICRELAAEGHVTVVRLPLLNEAARAEVRLRLRELAEAKAPVMLFLDRLASLTLERRATGGEGAELWELTRSEERFAMAGAAGAQFPVSFATVDLGPSGTFLVARGSVEKERLNSALDEAVSFGLLDDTWQRWTSSAAVEIAVPLPAVRRPRRGQIYTFLPMGADLTAPFPGHVNAPFFTKIDRTGLPSEHPLNTLLFDAVAETCLAAAAMLRAVPQAELGRLAVDLVSWESGKGSAGLLRAAARRVHGSDLDDVPLVPVLAADDAEREAAWASPRSAILWPDPELTVLTAHRAHAAGVVVADPAVGGERLHRLAATCKSLARPLEPDRETLAGHVERMVATLPRPTSHPARSSPAAPRPRSAPRPDAVLDQWSELYEDLTVLFQDDGHVLRGRKLLLAEDGTLRHANHPAARAGSPRKVSGRGARREAFFQPVRADMNLAEAPSVPALLGKRLFSLHPGLVWNDHSKRGRRLPARTFLEDAGLVRPFDMRGLLDHVRQALGASTDHRLRQQTLRFVFRLWQPRRSLGGTTVSSLGLYVPSVDGRLIKASDGVFGKGWGRGSVGEDLATVVAAGQDVSKSLKVIAEHLIAAPDEFVKRGDTADEWRAFLTESGVADGLVPVSSPDAQTWADGQELTTRRLVRMAKVGLTVREQWEPHIDRPWSNASYPRTSYRGSPAYQLPGQDVVERLGHSARLAYARLVLHGLVHWEDMYFTSTWTSAGSRSTDRERALTPLAAFVREQPWLPVRGRDRAVRFVRPADVWHCPPGLEEEPAYAPTVDHRVRHLLEWDKARDRLREMRMPTWDDPRDSARALAALGLLASEGALGAEDRPAAQRANERAWKHLVQQPRPALPSDTTLLVESGEQLIGMPLSALDDGRTVLYISDQRDGLTALLVREMACPLLVVPGVAAKAAGLLAPGRPETVRHTDDVTFTVTVDGQQVDPITMGEPLVDQLPWLALAVGVLADHLARGPRASEAELNELTSAVKSMRLHRYRSWKIELDGQPVTLPARLGGVLPLPDPKHPLLLAPESEPSWHETTRMVEATAELLKRREFGIRLRLATHVLAARHANLTDPGQDELADALEVTVHQIEETSRRIDGAIGVVVERCRPFLVHLLGATTADTLLVPPPADTRELQAGLEKHAAQLSLAASEFIAQARAARSTDELRHALGVGFAELNDTLRSMAPPMEPISHAEEHQEALHTYLDLHRKDLVNRLRWAALKDFDARRPMPHWPLLTTLKWISVPAAWSYTVDTADTERLERHVEEELTRELGRPAPRAGERLPALDQVRSTNLRTITDLAADLAILVKAARHPRPPALAGAEPATEVMARLEAAGALDFRPLAADDVVAWLAVLGQWPAGMPPTTDLDRHRLTEFDLDRVRDAAEYARREQECQRRSISVGGRAFDVHDGDFTTLTRELQRVLENGAIPGVAAGPLRFTDPQTLTGARRASSAGRPRGGRCGGSADSGLTTAQREAIGYLGEWYAYHWLCAHYPDSMDATSWVSTNRRKAFPGPPGDDGLGYDFRIGSGRRPYMYEVKATQGDGGRFELGESEVRAAQQHAGNDRWRLLMVTHALAPGRMDIHMLPNPFGKRGRGRYREEGGALRFSYRL</sequence>
<proteinExistence type="predicted"/>
<protein>
    <submittedName>
        <fullName evidence="2">DUF3883 domain-containing protein</fullName>
    </submittedName>
</protein>
<dbReference type="InterPro" id="IPR024975">
    <property type="entry name" value="NOV_C"/>
</dbReference>
<feature type="compositionally biased region" description="Low complexity" evidence="1">
    <location>
        <begin position="533"/>
        <end position="545"/>
    </location>
</feature>
<dbReference type="NCBIfam" id="NF047352">
    <property type="entry name" value="P_loop_sacsin"/>
    <property type="match status" value="1"/>
</dbReference>
<evidence type="ECO:0000313" key="2">
    <source>
        <dbReference type="EMBL" id="QEV41457.1"/>
    </source>
</evidence>
<feature type="region of interest" description="Disordered" evidence="1">
    <location>
        <begin position="1637"/>
        <end position="1658"/>
    </location>
</feature>
<evidence type="ECO:0000313" key="3">
    <source>
        <dbReference type="Proteomes" id="UP000325763"/>
    </source>
</evidence>
<dbReference type="InterPro" id="IPR036890">
    <property type="entry name" value="HATPase_C_sf"/>
</dbReference>
<dbReference type="KEGG" id="snq:CP978_25430"/>
<dbReference type="EMBL" id="CP023747">
    <property type="protein sequence ID" value="QEV41457.1"/>
    <property type="molecule type" value="Genomic_DNA"/>
</dbReference>
<dbReference type="Proteomes" id="UP000325763">
    <property type="component" value="Chromosome"/>
</dbReference>
<feature type="compositionally biased region" description="Low complexity" evidence="1">
    <location>
        <begin position="1637"/>
        <end position="1646"/>
    </location>
</feature>
<reference evidence="2 3" key="1">
    <citation type="submission" date="2017-09" db="EMBL/GenBank/DDBJ databases">
        <title>Streptomyces genome completion.</title>
        <authorList>
            <person name="Lee N."/>
            <person name="Cho B.-K."/>
        </authorList>
    </citation>
    <scope>NUCLEOTIDE SEQUENCE [LARGE SCALE GENOMIC DNA]</scope>
    <source>
        <strain evidence="2 3">ATCC 14899</strain>
    </source>
</reference>
<gene>
    <name evidence="2" type="ORF">CP978_25430</name>
</gene>
<dbReference type="SUPFAM" id="SSF55874">
    <property type="entry name" value="ATPase domain of HSP90 chaperone/DNA topoisomerase II/histidine kinase"/>
    <property type="match status" value="1"/>
</dbReference>
<name>A0A5P2WAV8_9ACTN</name>
<dbReference type="RefSeq" id="WP_150478309.1">
    <property type="nucleotide sequence ID" value="NZ_CP023747.1"/>
</dbReference>
<accession>A0A5P2WAV8</accession>